<feature type="compositionally biased region" description="Low complexity" evidence="1">
    <location>
        <begin position="206"/>
        <end position="225"/>
    </location>
</feature>
<feature type="region of interest" description="Disordered" evidence="1">
    <location>
        <begin position="159"/>
        <end position="180"/>
    </location>
</feature>
<accession>A0A9P0PJN2</accession>
<proteinExistence type="predicted"/>
<feature type="region of interest" description="Disordered" evidence="1">
    <location>
        <begin position="310"/>
        <end position="375"/>
    </location>
</feature>
<dbReference type="EMBL" id="CAKOFQ010007004">
    <property type="protein sequence ID" value="CAH1986701.1"/>
    <property type="molecule type" value="Genomic_DNA"/>
</dbReference>
<evidence type="ECO:0000313" key="3">
    <source>
        <dbReference type="Proteomes" id="UP001152888"/>
    </source>
</evidence>
<feature type="compositionally biased region" description="Polar residues" evidence="1">
    <location>
        <begin position="266"/>
        <end position="283"/>
    </location>
</feature>
<feature type="compositionally biased region" description="Basic and acidic residues" evidence="1">
    <location>
        <begin position="359"/>
        <end position="375"/>
    </location>
</feature>
<sequence>MIAITFAANHFSNIDTLIKRFKMAGQWRSNEDFEQDLNMFSEMSEIQDNSDEDEPTLPPQTVLEYQARQHQSNQSIFTDNFMHEEGVVYVYSGRGRGVASQIFAPGLKTSNTPSDEEDIKRRIRQEVGHVGYDEMLYSKYKRLNNKPDESLLVNATESNHSVQLDCSTSQPSSSRTSPQIQSSCSSVICLQPHSDVSRSSTPTNFSVKSSTSSTKSSPKKVISVPQIDEKMTIRESENDEQTKPLPLSVIMRKAKKKSVEKDKNEQSPPKKSQSIQNLQSTMPNGKENGNLAANQPCASSTVKEFCLGSSTNALKSSSSSDSIYDPWWRSNGPDNWRDKTTCSPRFFKGNTSSPWRKKPKEDTYDLDSDKEFPPL</sequence>
<feature type="compositionally biased region" description="Low complexity" evidence="1">
    <location>
        <begin position="166"/>
        <end position="180"/>
    </location>
</feature>
<dbReference type="OrthoDB" id="6747088at2759"/>
<comment type="caution">
    <text evidence="2">The sequence shown here is derived from an EMBL/GenBank/DDBJ whole genome shotgun (WGS) entry which is preliminary data.</text>
</comment>
<name>A0A9P0PJN2_ACAOB</name>
<organism evidence="2 3">
    <name type="scientific">Acanthoscelides obtectus</name>
    <name type="common">Bean weevil</name>
    <name type="synonym">Bruchus obtectus</name>
    <dbReference type="NCBI Taxonomy" id="200917"/>
    <lineage>
        <taxon>Eukaryota</taxon>
        <taxon>Metazoa</taxon>
        <taxon>Ecdysozoa</taxon>
        <taxon>Arthropoda</taxon>
        <taxon>Hexapoda</taxon>
        <taxon>Insecta</taxon>
        <taxon>Pterygota</taxon>
        <taxon>Neoptera</taxon>
        <taxon>Endopterygota</taxon>
        <taxon>Coleoptera</taxon>
        <taxon>Polyphaga</taxon>
        <taxon>Cucujiformia</taxon>
        <taxon>Chrysomeloidea</taxon>
        <taxon>Chrysomelidae</taxon>
        <taxon>Bruchinae</taxon>
        <taxon>Bruchini</taxon>
        <taxon>Acanthoscelides</taxon>
    </lineage>
</organism>
<dbReference type="Proteomes" id="UP001152888">
    <property type="component" value="Unassembled WGS sequence"/>
</dbReference>
<protein>
    <submittedName>
        <fullName evidence="2">Uncharacterized protein</fullName>
    </submittedName>
</protein>
<gene>
    <name evidence="2" type="ORF">ACAOBT_LOCUS17398</name>
</gene>
<keyword evidence="3" id="KW-1185">Reference proteome</keyword>
<feature type="compositionally biased region" description="Low complexity" evidence="1">
    <location>
        <begin position="310"/>
        <end position="322"/>
    </location>
</feature>
<dbReference type="AlphaFoldDB" id="A0A9P0PJN2"/>
<feature type="region of interest" description="Disordered" evidence="1">
    <location>
        <begin position="194"/>
        <end position="294"/>
    </location>
</feature>
<reference evidence="2" key="1">
    <citation type="submission" date="2022-03" db="EMBL/GenBank/DDBJ databases">
        <authorList>
            <person name="Sayadi A."/>
        </authorList>
    </citation>
    <scope>NUCLEOTIDE SEQUENCE</scope>
</reference>
<evidence type="ECO:0000256" key="1">
    <source>
        <dbReference type="SAM" id="MobiDB-lite"/>
    </source>
</evidence>
<feature type="compositionally biased region" description="Basic and acidic residues" evidence="1">
    <location>
        <begin position="227"/>
        <end position="242"/>
    </location>
</feature>
<evidence type="ECO:0000313" key="2">
    <source>
        <dbReference type="EMBL" id="CAH1986701.1"/>
    </source>
</evidence>